<evidence type="ECO:0000256" key="6">
    <source>
        <dbReference type="ARBA" id="ARBA00023306"/>
    </source>
</evidence>
<gene>
    <name evidence="10" type="ORF">IFK94_00405</name>
</gene>
<accession>A0A8J6XTJ9</accession>
<organism evidence="10 11">
    <name type="scientific">Candidatus Polarisedimenticola svalbardensis</name>
    <dbReference type="NCBI Taxonomy" id="2886004"/>
    <lineage>
        <taxon>Bacteria</taxon>
        <taxon>Pseudomonadati</taxon>
        <taxon>Acidobacteriota</taxon>
        <taxon>Candidatus Polarisedimenticolia</taxon>
        <taxon>Candidatus Polarisedimenticolales</taxon>
        <taxon>Candidatus Polarisedimenticolaceae</taxon>
        <taxon>Candidatus Polarisedimenticola</taxon>
    </lineage>
</organism>
<name>A0A8J6XTJ9_9BACT</name>
<evidence type="ECO:0000256" key="4">
    <source>
        <dbReference type="ARBA" id="ARBA00022989"/>
    </source>
</evidence>
<feature type="compositionally biased region" description="Pro residues" evidence="8">
    <location>
        <begin position="14"/>
        <end position="23"/>
    </location>
</feature>
<keyword evidence="2" id="KW-0132">Cell division</keyword>
<protein>
    <submittedName>
        <fullName evidence="10">Septum formation initiator family protein</fullName>
    </submittedName>
</protein>
<feature type="coiled-coil region" evidence="7">
    <location>
        <begin position="76"/>
        <end position="113"/>
    </location>
</feature>
<dbReference type="GO" id="GO:0030428">
    <property type="term" value="C:cell septum"/>
    <property type="evidence" value="ECO:0007669"/>
    <property type="project" value="TreeGrafter"/>
</dbReference>
<dbReference type="InterPro" id="IPR023081">
    <property type="entry name" value="Cell_div_FtsB"/>
</dbReference>
<dbReference type="PANTHER" id="PTHR37485">
    <property type="entry name" value="CELL DIVISION PROTEIN FTSB"/>
    <property type="match status" value="1"/>
</dbReference>
<keyword evidence="3 9" id="KW-0812">Transmembrane</keyword>
<evidence type="ECO:0000256" key="1">
    <source>
        <dbReference type="ARBA" id="ARBA00022475"/>
    </source>
</evidence>
<evidence type="ECO:0000256" key="3">
    <source>
        <dbReference type="ARBA" id="ARBA00022692"/>
    </source>
</evidence>
<evidence type="ECO:0000313" key="10">
    <source>
        <dbReference type="EMBL" id="MBD3866561.1"/>
    </source>
</evidence>
<reference evidence="10 11" key="1">
    <citation type="submission" date="2020-08" db="EMBL/GenBank/DDBJ databases">
        <title>Acidobacteriota in marine sediments use diverse sulfur dissimilation pathways.</title>
        <authorList>
            <person name="Wasmund K."/>
        </authorList>
    </citation>
    <scope>NUCLEOTIDE SEQUENCE [LARGE SCALE GENOMIC DNA]</scope>
    <source>
        <strain evidence="10">MAG AM4</strain>
    </source>
</reference>
<keyword evidence="6" id="KW-0131">Cell cycle</keyword>
<dbReference type="Pfam" id="PF04977">
    <property type="entry name" value="DivIC"/>
    <property type="match status" value="1"/>
</dbReference>
<keyword evidence="5 9" id="KW-0472">Membrane</keyword>
<evidence type="ECO:0000256" key="7">
    <source>
        <dbReference type="SAM" id="Coils"/>
    </source>
</evidence>
<proteinExistence type="predicted"/>
<feature type="region of interest" description="Disordered" evidence="8">
    <location>
        <begin position="1"/>
        <end position="45"/>
    </location>
</feature>
<dbReference type="InterPro" id="IPR007060">
    <property type="entry name" value="FtsL/DivIC"/>
</dbReference>
<evidence type="ECO:0000313" key="11">
    <source>
        <dbReference type="Proteomes" id="UP000648239"/>
    </source>
</evidence>
<dbReference type="Proteomes" id="UP000648239">
    <property type="component" value="Unassembled WGS sequence"/>
</dbReference>
<dbReference type="GO" id="GO:0043093">
    <property type="term" value="P:FtsZ-dependent cytokinesis"/>
    <property type="evidence" value="ECO:0007669"/>
    <property type="project" value="TreeGrafter"/>
</dbReference>
<feature type="transmembrane region" description="Helical" evidence="9">
    <location>
        <begin position="56"/>
        <end position="77"/>
    </location>
</feature>
<evidence type="ECO:0000256" key="2">
    <source>
        <dbReference type="ARBA" id="ARBA00022618"/>
    </source>
</evidence>
<keyword evidence="1" id="KW-1003">Cell membrane</keyword>
<dbReference type="EMBL" id="JACXWD010000001">
    <property type="protein sequence ID" value="MBD3866561.1"/>
    <property type="molecule type" value="Genomic_DNA"/>
</dbReference>
<evidence type="ECO:0000256" key="5">
    <source>
        <dbReference type="ARBA" id="ARBA00023136"/>
    </source>
</evidence>
<comment type="caution">
    <text evidence="10">The sequence shown here is derived from an EMBL/GenBank/DDBJ whole genome shotgun (WGS) entry which is preliminary data.</text>
</comment>
<keyword evidence="4 9" id="KW-1133">Transmembrane helix</keyword>
<evidence type="ECO:0000256" key="8">
    <source>
        <dbReference type="SAM" id="MobiDB-lite"/>
    </source>
</evidence>
<dbReference type="PANTHER" id="PTHR37485:SF1">
    <property type="entry name" value="CELL DIVISION PROTEIN FTSB"/>
    <property type="match status" value="1"/>
</dbReference>
<dbReference type="AlphaFoldDB" id="A0A8J6XTJ9"/>
<keyword evidence="7" id="KW-0175">Coiled coil</keyword>
<sequence length="151" mass="16762">MFYRGQKGNGPGGGEPPTPVPDPVPERESASGPEMPPPYRPSAAPVKDVSRNLVKVLVVTIFVAGLAALVFGEHGLMDVRRSKKELREVRQKVREKRETVARLRAEVNRLESDPMALERVAREQLNLAKPGEYIILLPREPDWGKPPEQAP</sequence>
<evidence type="ECO:0000256" key="9">
    <source>
        <dbReference type="SAM" id="Phobius"/>
    </source>
</evidence>